<evidence type="ECO:0000256" key="15">
    <source>
        <dbReference type="ARBA" id="ARBA00022576"/>
    </source>
</evidence>
<dbReference type="GO" id="GO:0006526">
    <property type="term" value="P:L-arginine biosynthetic process"/>
    <property type="evidence" value="ECO:0007669"/>
    <property type="project" value="UniProtKB-KW"/>
</dbReference>
<dbReference type="InterPro" id="IPR018223">
    <property type="entry name" value="Arginosuc_synth_CS"/>
</dbReference>
<evidence type="ECO:0000256" key="23">
    <source>
        <dbReference type="ARBA" id="ARBA00022898"/>
    </source>
</evidence>
<feature type="domain" description="KARI C-terminal knotted" evidence="38">
    <location>
        <begin position="185"/>
        <end position="322"/>
    </location>
</feature>
<dbReference type="FunFam" id="3.40.50.620:FF:000019">
    <property type="entry name" value="Argininosuccinate synthase"/>
    <property type="match status" value="1"/>
</dbReference>
<evidence type="ECO:0000256" key="9">
    <source>
        <dbReference type="ARBA" id="ARBA00010318"/>
    </source>
</evidence>
<evidence type="ECO:0000256" key="4">
    <source>
        <dbReference type="ARBA" id="ARBA00004885"/>
    </source>
</evidence>
<dbReference type="Gene3D" id="6.10.240.10">
    <property type="match status" value="1"/>
</dbReference>
<dbReference type="InterPro" id="IPR014729">
    <property type="entry name" value="Rossmann-like_a/b/a_fold"/>
</dbReference>
<evidence type="ECO:0000256" key="18">
    <source>
        <dbReference type="ARBA" id="ARBA00022679"/>
    </source>
</evidence>
<dbReference type="CDD" id="cd01999">
    <property type="entry name" value="ASS"/>
    <property type="match status" value="1"/>
</dbReference>
<dbReference type="HAMAP" id="MF_00005">
    <property type="entry name" value="Arg_succ_synth_type1"/>
    <property type="match status" value="1"/>
</dbReference>
<gene>
    <name evidence="39" type="ORF">CHS0354_013142</name>
</gene>
<dbReference type="InterPro" id="IPR015422">
    <property type="entry name" value="PyrdxlP-dep_Trfase_small"/>
</dbReference>
<feature type="binding site" evidence="35">
    <location>
        <position position="233"/>
    </location>
    <ligand>
        <name>Mg(2+)</name>
        <dbReference type="ChEBI" id="CHEBI:18420"/>
        <label>2</label>
    </ligand>
</feature>
<dbReference type="InterPro" id="IPR013023">
    <property type="entry name" value="KARI"/>
</dbReference>
<evidence type="ECO:0000256" key="17">
    <source>
        <dbReference type="ARBA" id="ARBA00022605"/>
    </source>
</evidence>
<evidence type="ECO:0000256" key="11">
    <source>
        <dbReference type="ARBA" id="ARBA00013030"/>
    </source>
</evidence>
<keyword evidence="16" id="KW-0436">Ligase</keyword>
<dbReference type="Gene3D" id="3.90.1260.10">
    <property type="entry name" value="Argininosuccinate synthetase, chain A, domain 2"/>
    <property type="match status" value="1"/>
</dbReference>
<dbReference type="InterPro" id="IPR048267">
    <property type="entry name" value="Arginosuc_syn_N"/>
</dbReference>
<dbReference type="InterPro" id="IPR000192">
    <property type="entry name" value="Aminotrans_V_dom"/>
</dbReference>
<comment type="pathway">
    <text evidence="4">Amino-acid biosynthesis; L-isoleucine biosynthesis; L-isoleucine from 2-oxobutanoate: step 2/4.</text>
</comment>
<evidence type="ECO:0000256" key="7">
    <source>
        <dbReference type="ARBA" id="ARBA00005154"/>
    </source>
</evidence>
<dbReference type="InterPro" id="IPR036291">
    <property type="entry name" value="NAD(P)-bd_dom_sf"/>
</dbReference>
<evidence type="ECO:0000256" key="5">
    <source>
        <dbReference type="ARBA" id="ARBA00004967"/>
    </source>
</evidence>
<dbReference type="InterPro" id="IPR020578">
    <property type="entry name" value="Aminotrans_V_PyrdxlP_BS"/>
</dbReference>
<evidence type="ECO:0000259" key="37">
    <source>
        <dbReference type="PROSITE" id="PS51850"/>
    </source>
</evidence>
<dbReference type="SUPFAM" id="SSF53383">
    <property type="entry name" value="PLP-dependent transferases"/>
    <property type="match status" value="1"/>
</dbReference>
<dbReference type="GO" id="GO:0004648">
    <property type="term" value="F:O-phospho-L-serine:2-oxoglutarate aminotransferase activity"/>
    <property type="evidence" value="ECO:0007669"/>
    <property type="project" value="UniProtKB-EC"/>
</dbReference>
<reference evidence="39" key="2">
    <citation type="journal article" date="2021" name="Genome Biol. Evol.">
        <title>Developing a high-quality reference genome for a parasitic bivalve with doubly uniparental inheritance (Bivalvia: Unionida).</title>
        <authorList>
            <person name="Smith C.H."/>
        </authorList>
    </citation>
    <scope>NUCLEOTIDE SEQUENCE</scope>
    <source>
        <strain evidence="39">CHS0354</strain>
        <tissue evidence="39">Mantle</tissue>
    </source>
</reference>
<dbReference type="GO" id="GO:0004055">
    <property type="term" value="F:argininosuccinate synthase activity"/>
    <property type="evidence" value="ECO:0007669"/>
    <property type="project" value="UniProtKB-EC"/>
</dbReference>
<evidence type="ECO:0000256" key="36">
    <source>
        <dbReference type="RuleBase" id="RU004504"/>
    </source>
</evidence>
<feature type="binding site" evidence="35">
    <location>
        <position position="197"/>
    </location>
    <ligand>
        <name>Mg(2+)</name>
        <dbReference type="ChEBI" id="CHEBI:18420"/>
        <label>1</label>
    </ligand>
</feature>
<comment type="pathway">
    <text evidence="6">Amino-acid biosynthesis; L-serine biosynthesis; L-serine from 3-phospho-D-glycerate: step 2/3.</text>
</comment>
<comment type="cofactor">
    <cofactor evidence="2">
        <name>Mg(2+)</name>
        <dbReference type="ChEBI" id="CHEBI:18420"/>
    </cofactor>
</comment>
<dbReference type="GO" id="GO:0009097">
    <property type="term" value="P:isoleucine biosynthetic process"/>
    <property type="evidence" value="ECO:0007669"/>
    <property type="project" value="UniProtKB-UniRule"/>
</dbReference>
<evidence type="ECO:0000256" key="6">
    <source>
        <dbReference type="ARBA" id="ARBA00005099"/>
    </source>
</evidence>
<dbReference type="NCBIfam" id="TIGR00032">
    <property type="entry name" value="argG"/>
    <property type="match status" value="1"/>
</dbReference>
<name>A0AAE0S6A7_9BIVA</name>
<evidence type="ECO:0000256" key="25">
    <source>
        <dbReference type="ARBA" id="ARBA00023299"/>
    </source>
</evidence>
<evidence type="ECO:0000256" key="8">
    <source>
        <dbReference type="ARBA" id="ARBA00006904"/>
    </source>
</evidence>
<dbReference type="NCBIfam" id="NF001770">
    <property type="entry name" value="PRK00509.1"/>
    <property type="match status" value="1"/>
</dbReference>
<evidence type="ECO:0000256" key="27">
    <source>
        <dbReference type="ARBA" id="ARBA00029916"/>
    </source>
</evidence>
<keyword evidence="13" id="KW-0835">Urea cycle</keyword>
<dbReference type="GO" id="GO:0004455">
    <property type="term" value="F:ketol-acid reductoisomerase activity"/>
    <property type="evidence" value="ECO:0007669"/>
    <property type="project" value="UniProtKB-UniRule"/>
</dbReference>
<dbReference type="InterPro" id="IPR001518">
    <property type="entry name" value="Arginosuc_synth"/>
</dbReference>
<dbReference type="GO" id="GO:0009099">
    <property type="term" value="P:L-valine biosynthetic process"/>
    <property type="evidence" value="ECO:0007669"/>
    <property type="project" value="UniProtKB-UniRule"/>
</dbReference>
<proteinExistence type="inferred from homology"/>
<dbReference type="EMBL" id="JAEAOA010000799">
    <property type="protein sequence ID" value="KAK3586192.1"/>
    <property type="molecule type" value="Genomic_DNA"/>
</dbReference>
<dbReference type="FunFam" id="3.40.640.10:FF:000010">
    <property type="entry name" value="Phosphoserine aminotransferase"/>
    <property type="match status" value="1"/>
</dbReference>
<keyword evidence="22 35" id="KW-0460">Magnesium</keyword>
<dbReference type="GO" id="GO:0005737">
    <property type="term" value="C:cytoplasm"/>
    <property type="evidence" value="ECO:0007669"/>
    <property type="project" value="TreeGrafter"/>
</dbReference>
<dbReference type="InterPro" id="IPR008927">
    <property type="entry name" value="6-PGluconate_DH-like_C_sf"/>
</dbReference>
<keyword evidence="26 35" id="KW-0100">Branched-chain amino acid biosynthesis</keyword>
<dbReference type="Gene3D" id="3.40.50.620">
    <property type="entry name" value="HUPs"/>
    <property type="match status" value="1"/>
</dbReference>
<sequence length="1077" mass="120740">MSDFKIYYENDANIQLLKSKKLAIIGYGSQGHAHALNLKESGMDVVVGLHAQSKSIEKVKQDGLIVKTVDEAAAWADMIMILAPDQTQKSIYDKSIAHNLKAGKILAFGHGFNIHYSQILPPPDVDVVMIAPKGPGHLVRRTYKEGSGVPCLVCVHQDASGKAFDYGMAWAQGIGGTRAGVIRTTFKDETETDLFGEQAVLCGGVSELIRAGFETLTDAGYPPEISYFECLHELKLIVDLMYEGGINGMNYSVSETAEYGGLLRVPGRYENDFEEVRSGKFAKEWLLENQIGQPHFKGMRAASENHPVEKQRLDLLEKEFASFRQSTNKTDHDSGPSKGCKHSYKNIFNLFMQKEKVVLAYSGGLDTSVIVSWMAEQGYEVYALCLDLGQKIEDLDAIRKKGFTAGAKDVLVENVQEEFVRDYVFPSLMMNAVYEGTYLLGTSLARPLIAKKQIEYAKKIGATAVAHGATGKGNDQVRFEMGYLSLMPDVKIIAPWKIPEFFQKYPGRAELIEYAQQKNIPVKATKSQPWSSDENLMHISFESGMLEDPWVKPLKEMFELSVDPKDAPDAYTEVTLEYEKGVPAALNGKRLKPHQLLDELNTIAGKNGVGLARVYETPGGTVLLAAHRAIESITLTRDVIDLKDSLMPRFSKNVYNGFWFTPEMELIRAMALQSQEPVTGTVRLELYKGMYMSRGVSLRTVCMTKILHQWSGIRDVITAGCQRIYRLNALPYRIYNRIKAKHKIAHEVGEEFSSYRGRGYSISEVSHRSDIFEEVLFETIKDLRTLMAIPDNYHVYEFYYGGAELCANKIPAYIDTGVWAKKAIIEAQKLYNIQIAATSEPTGYDRIPNLNGISLKPGTDYVHITTNNTIYGSQYHQIPDFGGVPVIADMTSDILGREMNVKETGMIYAGAQKNLGISGMSVAIIRDDLLKRIPNNLPTMFDYNSYVKNDSMHNTPNTFAIYVCGKVLKWVMRRGGVKKMVEINRKKAEILYRIIDNSNIYTNRVVKEDRSTMNVPFFLSTPELEAKFLAEAEQRDLLFLKGHKITGGIRASIYNATEMNSVEALAEFMTDFEKRAR</sequence>
<evidence type="ECO:0000256" key="10">
    <source>
        <dbReference type="ARBA" id="ARBA00012286"/>
    </source>
</evidence>
<evidence type="ECO:0000256" key="16">
    <source>
        <dbReference type="ARBA" id="ARBA00022598"/>
    </source>
</evidence>
<evidence type="ECO:0000256" key="29">
    <source>
        <dbReference type="ARBA" id="ARBA00030593"/>
    </source>
</evidence>
<keyword evidence="40" id="KW-1185">Reference proteome</keyword>
<keyword evidence="23" id="KW-0663">Pyridoxal phosphate</keyword>
<evidence type="ECO:0000256" key="24">
    <source>
        <dbReference type="ARBA" id="ARBA00023002"/>
    </source>
</evidence>
<dbReference type="Proteomes" id="UP001195483">
    <property type="component" value="Unassembled WGS sequence"/>
</dbReference>
<evidence type="ECO:0000256" key="26">
    <source>
        <dbReference type="ARBA" id="ARBA00023304"/>
    </source>
</evidence>
<evidence type="ECO:0000256" key="12">
    <source>
        <dbReference type="ARBA" id="ARBA00014810"/>
    </source>
</evidence>
<keyword evidence="20" id="KW-0547">Nucleotide-binding</keyword>
<feature type="binding site" evidence="35">
    <location>
        <position position="193"/>
    </location>
    <ligand>
        <name>Mg(2+)</name>
        <dbReference type="ChEBI" id="CHEBI:18420"/>
        <label>1</label>
    </ligand>
</feature>
<dbReference type="Pfam" id="PF00764">
    <property type="entry name" value="Arginosuc_synth"/>
    <property type="match status" value="1"/>
</dbReference>
<reference evidence="39" key="3">
    <citation type="submission" date="2023-05" db="EMBL/GenBank/DDBJ databases">
        <authorList>
            <person name="Smith C.H."/>
        </authorList>
    </citation>
    <scope>NUCLEOTIDE SEQUENCE</scope>
    <source>
        <strain evidence="39">CHS0354</strain>
        <tissue evidence="39">Mantle</tissue>
    </source>
</reference>
<dbReference type="SUPFAM" id="SSF69864">
    <property type="entry name" value="Argininosuccinate synthetase, C-terminal domain"/>
    <property type="match status" value="1"/>
</dbReference>
<dbReference type="SUPFAM" id="SSF48179">
    <property type="entry name" value="6-phosphogluconate dehydrogenase C-terminal domain-like"/>
    <property type="match status" value="1"/>
</dbReference>
<comment type="similarity">
    <text evidence="9 35">Belongs to the ketol-acid reductoisomerase family.</text>
</comment>
<evidence type="ECO:0000256" key="22">
    <source>
        <dbReference type="ARBA" id="ARBA00022842"/>
    </source>
</evidence>
<dbReference type="NCBIfam" id="NF003764">
    <property type="entry name" value="PRK05355.1"/>
    <property type="match status" value="1"/>
</dbReference>
<dbReference type="Gene3D" id="3.40.50.720">
    <property type="entry name" value="NAD(P)-binding Rossmann-like Domain"/>
    <property type="match status" value="1"/>
</dbReference>
<dbReference type="FunFam" id="3.90.1150.10:FF:000006">
    <property type="entry name" value="Phosphoserine aminotransferase"/>
    <property type="match status" value="1"/>
</dbReference>
<evidence type="ECO:0000256" key="14">
    <source>
        <dbReference type="ARBA" id="ARBA00022571"/>
    </source>
</evidence>
<dbReference type="Gene3D" id="3.90.1150.10">
    <property type="entry name" value="Aspartate Aminotransferase, domain 1"/>
    <property type="match status" value="1"/>
</dbReference>
<comment type="caution">
    <text evidence="39">The sequence shown here is derived from an EMBL/GenBank/DDBJ whole genome shotgun (WGS) entry which is preliminary data.</text>
</comment>
<dbReference type="InterPro" id="IPR000506">
    <property type="entry name" value="KARI_C"/>
</dbReference>
<dbReference type="InterPro" id="IPR013116">
    <property type="entry name" value="KARI_N"/>
</dbReference>
<dbReference type="PROSITE" id="PS51851">
    <property type="entry name" value="KARI_C"/>
    <property type="match status" value="1"/>
</dbReference>
<dbReference type="FunFam" id="3.40.50.720:FF:000023">
    <property type="entry name" value="Ketol-acid reductoisomerase (NADP(+))"/>
    <property type="match status" value="1"/>
</dbReference>
<comment type="similarity">
    <text evidence="8">Belongs to the class-V pyridoxal-phosphate-dependent aminotransferase family. SerC subfamily.</text>
</comment>
<comment type="pathway">
    <text evidence="5">Amino-acid biosynthesis; L-arginine biosynthesis; L-arginine from L-ornithine and carbamoyl phosphate: step 2/3.</text>
</comment>
<evidence type="ECO:0000256" key="2">
    <source>
        <dbReference type="ARBA" id="ARBA00001946"/>
    </source>
</evidence>
<evidence type="ECO:0000256" key="35">
    <source>
        <dbReference type="PROSITE-ProRule" id="PRU01198"/>
    </source>
</evidence>
<evidence type="ECO:0000256" key="20">
    <source>
        <dbReference type="ARBA" id="ARBA00022741"/>
    </source>
</evidence>
<keyword evidence="24 35" id="KW-0560">Oxidoreductase</keyword>
<reference evidence="39" key="1">
    <citation type="journal article" date="2021" name="Genome Biol. Evol.">
        <title>A High-Quality Reference Genome for a Parasitic Bivalve with Doubly Uniparental Inheritance (Bivalvia: Unionida).</title>
        <authorList>
            <person name="Smith C.H."/>
        </authorList>
    </citation>
    <scope>NUCLEOTIDE SEQUENCE</scope>
    <source>
        <strain evidence="39">CHS0354</strain>
    </source>
</reference>
<keyword evidence="14" id="KW-0055">Arginine biosynthesis</keyword>
<evidence type="ECO:0000256" key="13">
    <source>
        <dbReference type="ARBA" id="ARBA00022436"/>
    </source>
</evidence>
<keyword evidence="21" id="KW-0067">ATP-binding</keyword>
<feature type="binding site" evidence="35">
    <location>
        <position position="193"/>
    </location>
    <ligand>
        <name>Mg(2+)</name>
        <dbReference type="ChEBI" id="CHEBI:18420"/>
        <label>2</label>
    </ligand>
</feature>
<evidence type="ECO:0000256" key="31">
    <source>
        <dbReference type="ARBA" id="ARBA00049007"/>
    </source>
</evidence>
<evidence type="ECO:0000256" key="28">
    <source>
        <dbReference type="ARBA" id="ARBA00030209"/>
    </source>
</evidence>
<dbReference type="HAMAP" id="MF_00160">
    <property type="entry name" value="SerC_aminotrans_5"/>
    <property type="match status" value="1"/>
</dbReference>
<feature type="binding site" evidence="35">
    <location>
        <position position="229"/>
    </location>
    <ligand>
        <name>Mg(2+)</name>
        <dbReference type="ChEBI" id="CHEBI:18420"/>
        <label>2</label>
    </ligand>
</feature>
<evidence type="ECO:0000256" key="30">
    <source>
        <dbReference type="ARBA" id="ARBA00047630"/>
    </source>
</evidence>
<comment type="pathway">
    <text evidence="3">Amino-acid biosynthesis; L-valine biosynthesis; L-valine from pyruvate: step 2/4.</text>
</comment>
<keyword evidence="15" id="KW-0032">Aminotransferase</keyword>
<keyword evidence="18" id="KW-0808">Transferase</keyword>
<evidence type="ECO:0000256" key="32">
    <source>
        <dbReference type="ARBA" id="ARBA00049077"/>
    </source>
</evidence>
<keyword evidence="17 35" id="KW-0028">Amino-acid biosynthesis</keyword>
<dbReference type="InterPro" id="IPR015421">
    <property type="entry name" value="PyrdxlP-dep_Trfase_major"/>
</dbReference>
<dbReference type="InterPro" id="IPR015424">
    <property type="entry name" value="PyrdxlP-dep_Trfase"/>
</dbReference>
<dbReference type="Pfam" id="PF20979">
    <property type="entry name" value="Arginosuc_syn_C"/>
    <property type="match status" value="1"/>
</dbReference>
<dbReference type="GO" id="GO:0000053">
    <property type="term" value="P:argininosuccinate metabolic process"/>
    <property type="evidence" value="ECO:0007669"/>
    <property type="project" value="TreeGrafter"/>
</dbReference>
<keyword evidence="19 35" id="KW-0479">Metal-binding</keyword>
<dbReference type="Pfam" id="PF07991">
    <property type="entry name" value="KARI_N"/>
    <property type="match status" value="1"/>
</dbReference>
<dbReference type="PANTHER" id="PTHR11587">
    <property type="entry name" value="ARGININOSUCCINATE SYNTHASE"/>
    <property type="match status" value="1"/>
</dbReference>
<dbReference type="AlphaFoldDB" id="A0AAE0S6A7"/>
<dbReference type="NCBIfam" id="NF004017">
    <property type="entry name" value="PRK05479.1"/>
    <property type="match status" value="1"/>
</dbReference>
<dbReference type="SUPFAM" id="SSF51735">
    <property type="entry name" value="NAD(P)-binding Rossmann-fold domains"/>
    <property type="match status" value="1"/>
</dbReference>
<evidence type="ECO:0000256" key="33">
    <source>
        <dbReference type="ARBA" id="ARBA00050043"/>
    </source>
</evidence>
<dbReference type="GO" id="GO:0005524">
    <property type="term" value="F:ATP binding"/>
    <property type="evidence" value="ECO:0007669"/>
    <property type="project" value="UniProtKB-KW"/>
</dbReference>
<accession>A0AAE0S6A7</accession>
<dbReference type="PROSITE" id="PS51850">
    <property type="entry name" value="KARI_N"/>
    <property type="match status" value="1"/>
</dbReference>
<dbReference type="InterPro" id="IPR022278">
    <property type="entry name" value="Pser_aminoTfrase"/>
</dbReference>
<evidence type="ECO:0000313" key="39">
    <source>
        <dbReference type="EMBL" id="KAK3586192.1"/>
    </source>
</evidence>
<dbReference type="Pfam" id="PF00266">
    <property type="entry name" value="Aminotran_5"/>
    <property type="match status" value="1"/>
</dbReference>
<dbReference type="InterPro" id="IPR023434">
    <property type="entry name" value="Arginosuc_synth_type_1_subfam"/>
</dbReference>
<evidence type="ECO:0000256" key="1">
    <source>
        <dbReference type="ARBA" id="ARBA00001933"/>
    </source>
</evidence>
<evidence type="ECO:0000313" key="40">
    <source>
        <dbReference type="Proteomes" id="UP001195483"/>
    </source>
</evidence>
<keyword evidence="25" id="KW-0718">Serine biosynthesis</keyword>
<comment type="catalytic activity">
    <reaction evidence="32">
        <text>L-citrulline + L-aspartate + ATP = 2-(N(omega)-L-arginino)succinate + AMP + diphosphate + H(+)</text>
        <dbReference type="Rhea" id="RHEA:10932"/>
        <dbReference type="ChEBI" id="CHEBI:15378"/>
        <dbReference type="ChEBI" id="CHEBI:29991"/>
        <dbReference type="ChEBI" id="CHEBI:30616"/>
        <dbReference type="ChEBI" id="CHEBI:33019"/>
        <dbReference type="ChEBI" id="CHEBI:57472"/>
        <dbReference type="ChEBI" id="CHEBI:57743"/>
        <dbReference type="ChEBI" id="CHEBI:456215"/>
        <dbReference type="EC" id="6.3.4.5"/>
    </reaction>
</comment>
<dbReference type="GO" id="GO:0000050">
    <property type="term" value="P:urea cycle"/>
    <property type="evidence" value="ECO:0007669"/>
    <property type="project" value="UniProtKB-KW"/>
</dbReference>
<evidence type="ECO:0000259" key="38">
    <source>
        <dbReference type="PROSITE" id="PS51851"/>
    </source>
</evidence>
<protein>
    <recommendedName>
        <fullName evidence="12">Argininosuccinate synthase</fullName>
        <ecNumber evidence="11">2.6.1.52</ecNumber>
        <ecNumber evidence="10">6.3.4.5</ecNumber>
    </recommendedName>
    <alternativeName>
        <fullName evidence="29">Acetohydroxy-acid reductoisomerase</fullName>
    </alternativeName>
    <alternativeName>
        <fullName evidence="28">Alpha-keto-beta-hydroxylacyl reductoisomerase</fullName>
    </alternativeName>
    <alternativeName>
        <fullName evidence="27">Citrulline--aspartate ligase</fullName>
    </alternativeName>
    <alternativeName>
        <fullName evidence="34">Ketol-acid reductoisomerase type 1</fullName>
    </alternativeName>
    <alternativeName>
        <fullName evidence="33">Ketol-acid reductoisomerase type I</fullName>
    </alternativeName>
</protein>
<comment type="catalytic activity">
    <reaction evidence="30">
        <text>4-(phosphooxy)-L-threonine + 2-oxoglutarate = (R)-3-hydroxy-2-oxo-4-phosphooxybutanoate + L-glutamate</text>
        <dbReference type="Rhea" id="RHEA:16573"/>
        <dbReference type="ChEBI" id="CHEBI:16810"/>
        <dbReference type="ChEBI" id="CHEBI:29985"/>
        <dbReference type="ChEBI" id="CHEBI:58452"/>
        <dbReference type="ChEBI" id="CHEBI:58538"/>
        <dbReference type="EC" id="2.6.1.52"/>
    </reaction>
</comment>
<dbReference type="EC" id="6.3.4.5" evidence="10"/>
<comment type="catalytic activity">
    <reaction evidence="31">
        <text>O-phospho-L-serine + 2-oxoglutarate = 3-phosphooxypyruvate + L-glutamate</text>
        <dbReference type="Rhea" id="RHEA:14329"/>
        <dbReference type="ChEBI" id="CHEBI:16810"/>
        <dbReference type="ChEBI" id="CHEBI:18110"/>
        <dbReference type="ChEBI" id="CHEBI:29985"/>
        <dbReference type="ChEBI" id="CHEBI:57524"/>
        <dbReference type="EC" id="2.6.1.52"/>
    </reaction>
</comment>
<dbReference type="EC" id="2.6.1.52" evidence="11"/>
<dbReference type="PANTHER" id="PTHR11587:SF2">
    <property type="entry name" value="ARGININOSUCCINATE SYNTHASE"/>
    <property type="match status" value="1"/>
</dbReference>
<dbReference type="Gene3D" id="3.40.640.10">
    <property type="entry name" value="Type I PLP-dependent aspartate aminotransferase-like (Major domain)"/>
    <property type="match status" value="1"/>
</dbReference>
<evidence type="ECO:0000256" key="34">
    <source>
        <dbReference type="ARBA" id="ARBA00050044"/>
    </source>
</evidence>
<dbReference type="SUPFAM" id="SSF52402">
    <property type="entry name" value="Adenine nucleotide alpha hydrolases-like"/>
    <property type="match status" value="1"/>
</dbReference>
<evidence type="ECO:0000256" key="19">
    <source>
        <dbReference type="ARBA" id="ARBA00022723"/>
    </source>
</evidence>
<dbReference type="PROSITE" id="PS00565">
    <property type="entry name" value="ARGININOSUCCIN_SYN_2"/>
    <property type="match status" value="1"/>
</dbReference>
<dbReference type="NCBIfam" id="TIGR00465">
    <property type="entry name" value="ilvC"/>
    <property type="match status" value="1"/>
</dbReference>
<feature type="domain" description="KARI N-terminal Rossmann" evidence="37">
    <location>
        <begin position="4"/>
        <end position="184"/>
    </location>
</feature>
<dbReference type="InterPro" id="IPR048268">
    <property type="entry name" value="Arginosuc_syn_C"/>
</dbReference>
<dbReference type="HAMAP" id="MF_00435">
    <property type="entry name" value="IlvC"/>
    <property type="match status" value="1"/>
</dbReference>
<dbReference type="GO" id="GO:0046872">
    <property type="term" value="F:metal ion binding"/>
    <property type="evidence" value="ECO:0007669"/>
    <property type="project" value="UniProtKB-UniRule"/>
</dbReference>
<dbReference type="PROSITE" id="PS00564">
    <property type="entry name" value="ARGININOSUCCIN_SYN_1"/>
    <property type="match status" value="1"/>
</dbReference>
<dbReference type="GO" id="GO:0006564">
    <property type="term" value="P:L-serine biosynthetic process"/>
    <property type="evidence" value="ECO:0007669"/>
    <property type="project" value="UniProtKB-KW"/>
</dbReference>
<dbReference type="InterPro" id="IPR024074">
    <property type="entry name" value="AS_cat/multimer_dom_body"/>
</dbReference>
<comment type="cofactor">
    <cofactor evidence="1 36">
        <name>pyridoxal 5'-phosphate</name>
        <dbReference type="ChEBI" id="CHEBI:597326"/>
    </cofactor>
</comment>
<dbReference type="Pfam" id="PF01450">
    <property type="entry name" value="KARI_C"/>
    <property type="match status" value="1"/>
</dbReference>
<organism evidence="39 40">
    <name type="scientific">Potamilus streckersoni</name>
    <dbReference type="NCBI Taxonomy" id="2493646"/>
    <lineage>
        <taxon>Eukaryota</taxon>
        <taxon>Metazoa</taxon>
        <taxon>Spiralia</taxon>
        <taxon>Lophotrochozoa</taxon>
        <taxon>Mollusca</taxon>
        <taxon>Bivalvia</taxon>
        <taxon>Autobranchia</taxon>
        <taxon>Heteroconchia</taxon>
        <taxon>Palaeoheterodonta</taxon>
        <taxon>Unionida</taxon>
        <taxon>Unionoidea</taxon>
        <taxon>Unionidae</taxon>
        <taxon>Ambleminae</taxon>
        <taxon>Lampsilini</taxon>
        <taxon>Potamilus</taxon>
    </lineage>
</organism>
<comment type="pathway">
    <text evidence="7">Nitrogen metabolism; urea cycle; (N(omega)-L-arginino)succinate from L-aspartate and L-citrulline: step 1/1.</text>
</comment>
<evidence type="ECO:0000256" key="21">
    <source>
        <dbReference type="ARBA" id="ARBA00022840"/>
    </source>
</evidence>
<dbReference type="PROSITE" id="PS00595">
    <property type="entry name" value="AA_TRANSFER_CLASS_5"/>
    <property type="match status" value="1"/>
</dbReference>
<evidence type="ECO:0000256" key="3">
    <source>
        <dbReference type="ARBA" id="ARBA00004864"/>
    </source>
</evidence>
<feature type="binding site" evidence="35">
    <location>
        <position position="254"/>
    </location>
    <ligand>
        <name>substrate</name>
    </ligand>
</feature>